<comment type="subcellular location">
    <subcellularLocation>
        <location evidence="1">Membrane</location>
        <topology evidence="1">Multi-pass membrane protein</topology>
    </subcellularLocation>
</comment>
<feature type="chain" id="PRO_5031606096" description="Transmembrane 9 superfamily member" evidence="7">
    <location>
        <begin position="20"/>
        <end position="651"/>
    </location>
</feature>
<accession>A0A7S1XYX9</accession>
<feature type="transmembrane region" description="Helical" evidence="7">
    <location>
        <begin position="423"/>
        <end position="448"/>
    </location>
</feature>
<comment type="similarity">
    <text evidence="2 7">Belongs to the nonaspanin (TM9SF) (TC 9.A.2) family.</text>
</comment>
<name>A0A7S1XYX9_9STRA</name>
<dbReference type="GO" id="GO:0016020">
    <property type="term" value="C:membrane"/>
    <property type="evidence" value="ECO:0007669"/>
    <property type="project" value="UniProtKB-SubCell"/>
</dbReference>
<feature type="transmembrane region" description="Helical" evidence="7">
    <location>
        <begin position="352"/>
        <end position="376"/>
    </location>
</feature>
<dbReference type="InterPro" id="IPR004240">
    <property type="entry name" value="EMP70"/>
</dbReference>
<evidence type="ECO:0000256" key="6">
    <source>
        <dbReference type="ARBA" id="ARBA00023136"/>
    </source>
</evidence>
<evidence type="ECO:0000256" key="5">
    <source>
        <dbReference type="ARBA" id="ARBA00022989"/>
    </source>
</evidence>
<feature type="transmembrane region" description="Helical" evidence="7">
    <location>
        <begin position="577"/>
        <end position="600"/>
    </location>
</feature>
<evidence type="ECO:0000256" key="1">
    <source>
        <dbReference type="ARBA" id="ARBA00004141"/>
    </source>
</evidence>
<reference evidence="8" key="1">
    <citation type="submission" date="2021-01" db="EMBL/GenBank/DDBJ databases">
        <authorList>
            <person name="Corre E."/>
            <person name="Pelletier E."/>
            <person name="Niang G."/>
            <person name="Scheremetjew M."/>
            <person name="Finn R."/>
            <person name="Kale V."/>
            <person name="Holt S."/>
            <person name="Cochrane G."/>
            <person name="Meng A."/>
            <person name="Brown T."/>
            <person name="Cohen L."/>
        </authorList>
    </citation>
    <scope>NUCLEOTIDE SEQUENCE</scope>
    <source>
        <strain evidence="8">CCMP2877</strain>
    </source>
</reference>
<proteinExistence type="inferred from homology"/>
<protein>
    <recommendedName>
        <fullName evidence="7">Transmembrane 9 superfamily member</fullName>
    </recommendedName>
</protein>
<evidence type="ECO:0000256" key="3">
    <source>
        <dbReference type="ARBA" id="ARBA00022692"/>
    </source>
</evidence>
<organism evidence="8">
    <name type="scientific">Phaeomonas parva</name>
    <dbReference type="NCBI Taxonomy" id="124430"/>
    <lineage>
        <taxon>Eukaryota</taxon>
        <taxon>Sar</taxon>
        <taxon>Stramenopiles</taxon>
        <taxon>Ochrophyta</taxon>
        <taxon>Pinguiophyceae</taxon>
        <taxon>Pinguiochrysidales</taxon>
        <taxon>Pinguiochrysidaceae</taxon>
        <taxon>Phaeomonas</taxon>
    </lineage>
</organism>
<feature type="transmembrane region" description="Helical" evidence="7">
    <location>
        <begin position="286"/>
        <end position="311"/>
    </location>
</feature>
<dbReference type="PANTHER" id="PTHR10766">
    <property type="entry name" value="TRANSMEMBRANE 9 SUPERFAMILY PROTEIN"/>
    <property type="match status" value="1"/>
</dbReference>
<dbReference type="GO" id="GO:0005737">
    <property type="term" value="C:cytoplasm"/>
    <property type="evidence" value="ECO:0007669"/>
    <property type="project" value="UniProtKB-ARBA"/>
</dbReference>
<gene>
    <name evidence="8" type="ORF">PPAR1163_LOCUS25543</name>
</gene>
<evidence type="ECO:0000256" key="7">
    <source>
        <dbReference type="RuleBase" id="RU363079"/>
    </source>
</evidence>
<dbReference type="Pfam" id="PF02990">
    <property type="entry name" value="EMP70"/>
    <property type="match status" value="1"/>
</dbReference>
<dbReference type="AlphaFoldDB" id="A0A7S1XYX9"/>
<keyword evidence="6 7" id="KW-0472">Membrane</keyword>
<feature type="transmembrane region" description="Helical" evidence="7">
    <location>
        <begin position="510"/>
        <end position="532"/>
    </location>
</feature>
<evidence type="ECO:0000256" key="2">
    <source>
        <dbReference type="ARBA" id="ARBA00005227"/>
    </source>
</evidence>
<keyword evidence="4 7" id="KW-0732">Signal</keyword>
<evidence type="ECO:0000256" key="4">
    <source>
        <dbReference type="ARBA" id="ARBA00022729"/>
    </source>
</evidence>
<feature type="transmembrane region" description="Helical" evidence="7">
    <location>
        <begin position="388"/>
        <end position="411"/>
    </location>
</feature>
<keyword evidence="3 7" id="KW-0812">Transmembrane</keyword>
<keyword evidence="5 7" id="KW-1133">Transmembrane helix</keyword>
<dbReference type="PANTHER" id="PTHR10766:SF111">
    <property type="entry name" value="TRANSMEMBRANE 9 SUPERFAMILY MEMBER 2"/>
    <property type="match status" value="1"/>
</dbReference>
<feature type="transmembrane region" description="Helical" evidence="7">
    <location>
        <begin position="460"/>
        <end position="482"/>
    </location>
</feature>
<dbReference type="EMBL" id="HBGJ01040481">
    <property type="protein sequence ID" value="CAD9267117.1"/>
    <property type="molecule type" value="Transcribed_RNA"/>
</dbReference>
<dbReference type="GO" id="GO:0072657">
    <property type="term" value="P:protein localization to membrane"/>
    <property type="evidence" value="ECO:0007669"/>
    <property type="project" value="TreeGrafter"/>
</dbReference>
<feature type="signal peptide" evidence="7">
    <location>
        <begin position="1"/>
        <end position="19"/>
    </location>
</feature>
<sequence>MRAQAALAAVAFFAAAAEAYYLPGVAPINYDGGASLPLKVSSMTSTTTELPYDFYSLAYCKPSHTNNENDNLGEFLTGERIEKSAYRIFVMKPEQCKIVCKKVLSKDDVDLFASRITTNYLNHWIVDNMPSASVSHRDGVKVSSDVTVIYEKGFPVGYASKDGATFLYNHHSITLSYHEVSEGHFRIVGFRVEPFSVKHEFQYKSAVWEGYDPEDAPPFSAASCPSSRNRATMQQWKPLMLERLKGKQDKQEVIFTYDVIWESSDQSWASRWDVYLESDVSPKVHWLAISNSLLVVLLMTGMIVIILVRALRRDLYRYSRVPTDEDKADMEEDRGWKLVHGDVFRPPQRGRLLLCLLLGAGAQVLLCMLMTIVFSAMGFLSPAYRGSYIIGALFSYVLASLISGYVTALFFKNFGGLAWKYATFLAAFLLPSLLFGIFLVMNLTLSAYGSSGAVPFSKMVLLIFLWFFVSVPLTCCGSYAGFKQRKWQYPMSINLTRRPIPEGPLVSKGWVAIVFGGLLPFGACFTELYFIMSSVWANNYYYMFGFLALILVILIITCAEVAILGVYFQLSAENWAWWWRAFLTPAMAGAYTFLYSIWYWSRLDASMPVTYFLYFGYMLVACSALAIACGFVGVVSSLVFVIKIYSSIKVE</sequence>
<feature type="transmembrane region" description="Helical" evidence="7">
    <location>
        <begin position="544"/>
        <end position="570"/>
    </location>
</feature>
<feature type="transmembrane region" description="Helical" evidence="7">
    <location>
        <begin position="612"/>
        <end position="642"/>
    </location>
</feature>
<evidence type="ECO:0000313" key="8">
    <source>
        <dbReference type="EMBL" id="CAD9267117.1"/>
    </source>
</evidence>